<dbReference type="Proteomes" id="UP000194767">
    <property type="component" value="Unassembled WGS sequence"/>
</dbReference>
<sequence length="123" mass="14228">MGQAKQRGSREVRIKQAQERKLEGERITIEEAKKHLNLPEGSEFKGYVIHLPDTDEFLSVFEETEAMVNTAYAKIPDLAKVFQSIESAVEVAEEITKHRILICLLFESDKQYFIQPVWANFEE</sequence>
<dbReference type="EMBL" id="NGDO01000026">
    <property type="protein sequence ID" value="OTL99154.1"/>
    <property type="molecule type" value="Genomic_DNA"/>
</dbReference>
<gene>
    <name evidence="1" type="ORF">B9X58_06885</name>
</gene>
<reference evidence="1 2" key="1">
    <citation type="submission" date="2017-05" db="EMBL/GenBank/DDBJ databases">
        <authorList>
            <person name="Kreiswirth B."/>
            <person name="Manca C."/>
            <person name="Chen L."/>
            <person name="Evans S."/>
            <person name="Fowler V."/>
            <person name="Patel R."/>
            <person name="Chambers H."/>
            <person name="Bonomo R."/>
            <person name="Paul V."/>
            <person name="Sankar J."/>
            <person name="Gaind R."/>
            <person name="Ray P."/>
            <person name="Gautam V."/>
            <person name="Biswal M."/>
            <person name="Datta S."/>
            <person name="Walia K."/>
            <person name="Adams M."/>
            <person name="Nelson K."/>
            <person name="Sutton G."/>
            <person name="Fouts D."/>
            <person name="Hujer K."/>
            <person name="Hujer A."/>
        </authorList>
    </citation>
    <scope>NUCLEOTIDE SEQUENCE [LARGE SCALE GENOMIC DNA]</scope>
    <source>
        <strain evidence="1 2">PR324</strain>
    </source>
</reference>
<dbReference type="RefSeq" id="WP_017393858.1">
    <property type="nucleotide sequence ID" value="NZ_BKKR01000036.1"/>
</dbReference>
<evidence type="ECO:0000313" key="1">
    <source>
        <dbReference type="EMBL" id="OTL99154.1"/>
    </source>
</evidence>
<comment type="caution">
    <text evidence="1">The sequence shown here is derived from an EMBL/GenBank/DDBJ whole genome shotgun (WGS) entry which is preliminary data.</text>
</comment>
<name>A0AB36M3N9_ACINO</name>
<accession>A0AB36M3N9</accession>
<organism evidence="1 2">
    <name type="scientific">Acinetobacter nosocomialis</name>
    <dbReference type="NCBI Taxonomy" id="106654"/>
    <lineage>
        <taxon>Bacteria</taxon>
        <taxon>Pseudomonadati</taxon>
        <taxon>Pseudomonadota</taxon>
        <taxon>Gammaproteobacteria</taxon>
        <taxon>Moraxellales</taxon>
        <taxon>Moraxellaceae</taxon>
        <taxon>Acinetobacter</taxon>
        <taxon>Acinetobacter calcoaceticus/baumannii complex</taxon>
    </lineage>
</organism>
<dbReference type="AlphaFoldDB" id="A0AB36M3N9"/>
<proteinExistence type="predicted"/>
<protein>
    <submittedName>
        <fullName evidence="1">Uncharacterized protein</fullName>
    </submittedName>
</protein>
<evidence type="ECO:0000313" key="2">
    <source>
        <dbReference type="Proteomes" id="UP000194767"/>
    </source>
</evidence>